<dbReference type="Pfam" id="PF04205">
    <property type="entry name" value="FMN_bind"/>
    <property type="match status" value="1"/>
</dbReference>
<keyword evidence="1 16" id="KW-0813">Transport</keyword>
<dbReference type="EMBL" id="JAYDCJ010000003">
    <property type="protein sequence ID" value="MEA1081045.1"/>
    <property type="molecule type" value="Genomic_DNA"/>
</dbReference>
<keyword evidence="6 16" id="KW-0288">FMN</keyword>
<dbReference type="RefSeq" id="WP_322855522.1">
    <property type="nucleotide sequence ID" value="NZ_JAYDCJ010000003.1"/>
</dbReference>
<evidence type="ECO:0000256" key="5">
    <source>
        <dbReference type="ARBA" id="ARBA00022630"/>
    </source>
</evidence>
<evidence type="ECO:0000256" key="1">
    <source>
        <dbReference type="ARBA" id="ARBA00022448"/>
    </source>
</evidence>
<reference evidence="19 20" key="1">
    <citation type="submission" date="2023-12" db="EMBL/GenBank/DDBJ databases">
        <title>Marinobacter qingdaonensis sp. nov., isolated from the intertidal sediment of Qingdao, PR China.</title>
        <authorList>
            <person name="Li Y."/>
        </authorList>
    </citation>
    <scope>NUCLEOTIDE SEQUENCE [LARGE SCALE GENOMIC DNA]</scope>
    <source>
        <strain evidence="19 20">ASW11-75</strain>
    </source>
</reference>
<dbReference type="HAMAP" id="MF_00427">
    <property type="entry name" value="NqrC"/>
    <property type="match status" value="1"/>
</dbReference>
<dbReference type="InterPro" id="IPR007329">
    <property type="entry name" value="FMN-bd"/>
</dbReference>
<evidence type="ECO:0000256" key="6">
    <source>
        <dbReference type="ARBA" id="ARBA00022643"/>
    </source>
</evidence>
<evidence type="ECO:0000313" key="19">
    <source>
        <dbReference type="EMBL" id="MEA1081045.1"/>
    </source>
</evidence>
<comment type="cofactor">
    <cofactor evidence="16 17">
        <name>FMN</name>
        <dbReference type="ChEBI" id="CHEBI:58210"/>
    </cofactor>
</comment>
<feature type="modified residue" description="FMN phosphoryl threonine" evidence="16">
    <location>
        <position position="257"/>
    </location>
</feature>
<evidence type="ECO:0000256" key="4">
    <source>
        <dbReference type="ARBA" id="ARBA00022553"/>
    </source>
</evidence>
<evidence type="ECO:0000256" key="3">
    <source>
        <dbReference type="ARBA" id="ARBA00022519"/>
    </source>
</evidence>
<dbReference type="EC" id="7.2.1.1" evidence="16 17"/>
<keyword evidence="5 16" id="KW-0285">Flavoprotein</keyword>
<evidence type="ECO:0000256" key="15">
    <source>
        <dbReference type="ARBA" id="ARBA00023201"/>
    </source>
</evidence>
<sequence length="290" mass="31469">MQKKSIDPPANADVEGEPAKPTGLFGAFRALPKDSAPKALLVALIVSVIGGYLVSSSAVLLKPRYLANQEREQQAYLLEIVKRQPGMEGLFEAIEADQVSAQVVDLETGEHLPELDPGEFDQRQAAKDPAQSVAIPANRDLANIKRREKYAKIFQVRTDDELKMIILPVYGRGFTSTLHGYLGLAADGNSVVALSFYEQSETPGLGGRVSDQDWLDLWRGKKVRDPAGNVRIGVARGTVLASSPAAPYEVDAISGATWTSRSVTGLLRFWLGDDGYGPYLENLRSERAGS</sequence>
<evidence type="ECO:0000256" key="17">
    <source>
        <dbReference type="PIRNR" id="PIRNR009437"/>
    </source>
</evidence>
<evidence type="ECO:0000256" key="2">
    <source>
        <dbReference type="ARBA" id="ARBA00022475"/>
    </source>
</evidence>
<gene>
    <name evidence="16" type="primary">nqrC</name>
    <name evidence="19" type="ORF">U5822_10215</name>
</gene>
<feature type="domain" description="FMN-binding" evidence="18">
    <location>
        <begin position="173"/>
        <end position="274"/>
    </location>
</feature>
<keyword evidence="7 16" id="KW-0812">Transmembrane</keyword>
<dbReference type="NCBIfam" id="NF003749">
    <property type="entry name" value="PRK05346.1-5"/>
    <property type="match status" value="1"/>
</dbReference>
<keyword evidence="15 16" id="KW-0739">Sodium transport</keyword>
<evidence type="ECO:0000256" key="8">
    <source>
        <dbReference type="ARBA" id="ARBA00022967"/>
    </source>
</evidence>
<dbReference type="NCBIfam" id="TIGR01938">
    <property type="entry name" value="nqrC"/>
    <property type="match status" value="1"/>
</dbReference>
<keyword evidence="8 16" id="KW-1278">Translocase</keyword>
<comment type="subcellular location">
    <subcellularLocation>
        <location evidence="16">Cell membrane</location>
        <topology evidence="16">Single-pass membrane protein</topology>
    </subcellularLocation>
</comment>
<dbReference type="PANTHER" id="PTHR37838">
    <property type="entry name" value="NA(+)-TRANSLOCATING NADH-QUINONE REDUCTASE SUBUNIT C"/>
    <property type="match status" value="1"/>
</dbReference>
<dbReference type="PIRSF" id="PIRSF009437">
    <property type="entry name" value="NQR-1_subunit_C"/>
    <property type="match status" value="1"/>
</dbReference>
<keyword evidence="12 16" id="KW-0406">Ion transport</keyword>
<evidence type="ECO:0000256" key="13">
    <source>
        <dbReference type="ARBA" id="ARBA00023075"/>
    </source>
</evidence>
<evidence type="ECO:0000256" key="10">
    <source>
        <dbReference type="ARBA" id="ARBA00023027"/>
    </source>
</evidence>
<keyword evidence="9 16" id="KW-1133">Transmembrane helix</keyword>
<dbReference type="InterPro" id="IPR010204">
    <property type="entry name" value="NqrC"/>
</dbReference>
<evidence type="ECO:0000256" key="9">
    <source>
        <dbReference type="ARBA" id="ARBA00022989"/>
    </source>
</evidence>
<evidence type="ECO:0000259" key="18">
    <source>
        <dbReference type="SMART" id="SM00900"/>
    </source>
</evidence>
<keyword evidence="11 16" id="KW-0915">Sodium</keyword>
<comment type="subunit">
    <text evidence="16 17">Composed of six subunits; NqrA, NqrB, NqrC, NqrD, NqrE and NqrF.</text>
</comment>
<proteinExistence type="inferred from homology"/>
<comment type="caution">
    <text evidence="19">The sequence shown here is derived from an EMBL/GenBank/DDBJ whole genome shotgun (WGS) entry which is preliminary data.</text>
</comment>
<evidence type="ECO:0000256" key="16">
    <source>
        <dbReference type="HAMAP-Rule" id="MF_00427"/>
    </source>
</evidence>
<feature type="transmembrane region" description="Helical" evidence="16">
    <location>
        <begin position="39"/>
        <end position="61"/>
    </location>
</feature>
<evidence type="ECO:0000256" key="14">
    <source>
        <dbReference type="ARBA" id="ARBA00023136"/>
    </source>
</evidence>
<name>A0ABU5NZ08_9GAMM</name>
<evidence type="ECO:0000256" key="12">
    <source>
        <dbReference type="ARBA" id="ARBA00023065"/>
    </source>
</evidence>
<keyword evidence="13 16" id="KW-0830">Ubiquinone</keyword>
<evidence type="ECO:0000313" key="20">
    <source>
        <dbReference type="Proteomes" id="UP001305746"/>
    </source>
</evidence>
<keyword evidence="2 16" id="KW-1003">Cell membrane</keyword>
<keyword evidence="14 16" id="KW-0472">Membrane</keyword>
<keyword evidence="20" id="KW-1185">Reference proteome</keyword>
<comment type="similarity">
    <text evidence="16 17">Belongs to the NqrC family.</text>
</comment>
<dbReference type="SMART" id="SM00900">
    <property type="entry name" value="FMN_bind"/>
    <property type="match status" value="1"/>
</dbReference>
<evidence type="ECO:0000256" key="7">
    <source>
        <dbReference type="ARBA" id="ARBA00022692"/>
    </source>
</evidence>
<dbReference type="PANTHER" id="PTHR37838:SF1">
    <property type="entry name" value="NA(+)-TRANSLOCATING NADH-QUINONE REDUCTASE SUBUNIT C"/>
    <property type="match status" value="1"/>
</dbReference>
<keyword evidence="4 16" id="KW-0597">Phosphoprotein</keyword>
<protein>
    <recommendedName>
        <fullName evidence="16 17">Na(+)-translocating NADH-quinone reductase subunit C</fullName>
        <shortName evidence="16 17">Na(+)-NQR subunit C</shortName>
        <shortName evidence="16 17">Na(+)-translocating NQR subunit C</shortName>
        <ecNumber evidence="16 17">7.2.1.1</ecNumber>
    </recommendedName>
    <alternativeName>
        <fullName evidence="16 17">NQR complex subunit C</fullName>
    </alternativeName>
    <alternativeName>
        <fullName evidence="16 17">NQR-1 subunit C</fullName>
    </alternativeName>
</protein>
<comment type="function">
    <text evidence="16">NQR complex catalyzes the reduction of ubiquinone-1 to ubiquinol by two successive reactions, coupled with the transport of Na(+) ions from the cytoplasm to the periplasm. NqrA to NqrE are probably involved in the second step, the conversion of ubisemiquinone to ubiquinol.</text>
</comment>
<comment type="caution">
    <text evidence="16">Lacks conserved residue(s) required for the propagation of feature annotation.</text>
</comment>
<dbReference type="Proteomes" id="UP001305746">
    <property type="component" value="Unassembled WGS sequence"/>
</dbReference>
<accession>A0ABU5NZ08</accession>
<evidence type="ECO:0000256" key="11">
    <source>
        <dbReference type="ARBA" id="ARBA00023053"/>
    </source>
</evidence>
<comment type="catalytic activity">
    <reaction evidence="16 17">
        <text>a ubiquinone + n Na(+)(in) + NADH + H(+) = a ubiquinol + n Na(+)(out) + NAD(+)</text>
        <dbReference type="Rhea" id="RHEA:47748"/>
        <dbReference type="Rhea" id="RHEA-COMP:9565"/>
        <dbReference type="Rhea" id="RHEA-COMP:9566"/>
        <dbReference type="ChEBI" id="CHEBI:15378"/>
        <dbReference type="ChEBI" id="CHEBI:16389"/>
        <dbReference type="ChEBI" id="CHEBI:17976"/>
        <dbReference type="ChEBI" id="CHEBI:29101"/>
        <dbReference type="ChEBI" id="CHEBI:57540"/>
        <dbReference type="ChEBI" id="CHEBI:57945"/>
        <dbReference type="EC" id="7.2.1.1"/>
    </reaction>
</comment>
<keyword evidence="10 16" id="KW-0520">NAD</keyword>
<organism evidence="19 20">
    <name type="scientific">Marinobacter qingdaonensis</name>
    <dbReference type="NCBI Taxonomy" id="3108486"/>
    <lineage>
        <taxon>Bacteria</taxon>
        <taxon>Pseudomonadati</taxon>
        <taxon>Pseudomonadota</taxon>
        <taxon>Gammaproteobacteria</taxon>
        <taxon>Pseudomonadales</taxon>
        <taxon>Marinobacteraceae</taxon>
        <taxon>Marinobacter</taxon>
    </lineage>
</organism>
<keyword evidence="3" id="KW-0997">Cell inner membrane</keyword>